<keyword evidence="2" id="KW-1185">Reference proteome</keyword>
<sequence>MSGSRAAVCSSLTLFGHRKVGGTLIYIPQLPVLPVSPRGAGFVISESSKRLEVRNNGMHPKRAHSGQGLAYVSG</sequence>
<accession>A0A0C9WBM6</accession>
<evidence type="ECO:0000313" key="1">
    <source>
        <dbReference type="EMBL" id="KIJ61326.1"/>
    </source>
</evidence>
<dbReference type="Proteomes" id="UP000053820">
    <property type="component" value="Unassembled WGS sequence"/>
</dbReference>
<name>A0A0C9WBM6_9AGAM</name>
<organism evidence="1 2">
    <name type="scientific">Hydnomerulius pinastri MD-312</name>
    <dbReference type="NCBI Taxonomy" id="994086"/>
    <lineage>
        <taxon>Eukaryota</taxon>
        <taxon>Fungi</taxon>
        <taxon>Dikarya</taxon>
        <taxon>Basidiomycota</taxon>
        <taxon>Agaricomycotina</taxon>
        <taxon>Agaricomycetes</taxon>
        <taxon>Agaricomycetidae</taxon>
        <taxon>Boletales</taxon>
        <taxon>Boletales incertae sedis</taxon>
        <taxon>Leucogyrophana</taxon>
    </lineage>
</organism>
<proteinExistence type="predicted"/>
<dbReference type="EMBL" id="KN839863">
    <property type="protein sequence ID" value="KIJ61326.1"/>
    <property type="molecule type" value="Genomic_DNA"/>
</dbReference>
<protein>
    <submittedName>
        <fullName evidence="1">Uncharacterized protein</fullName>
    </submittedName>
</protein>
<dbReference type="AlphaFoldDB" id="A0A0C9WBM6"/>
<reference evidence="1 2" key="1">
    <citation type="submission" date="2014-04" db="EMBL/GenBank/DDBJ databases">
        <title>Evolutionary Origins and Diversification of the Mycorrhizal Mutualists.</title>
        <authorList>
            <consortium name="DOE Joint Genome Institute"/>
            <consortium name="Mycorrhizal Genomics Consortium"/>
            <person name="Kohler A."/>
            <person name="Kuo A."/>
            <person name="Nagy L.G."/>
            <person name="Floudas D."/>
            <person name="Copeland A."/>
            <person name="Barry K.W."/>
            <person name="Cichocki N."/>
            <person name="Veneault-Fourrey C."/>
            <person name="LaButti K."/>
            <person name="Lindquist E.A."/>
            <person name="Lipzen A."/>
            <person name="Lundell T."/>
            <person name="Morin E."/>
            <person name="Murat C."/>
            <person name="Riley R."/>
            <person name="Ohm R."/>
            <person name="Sun H."/>
            <person name="Tunlid A."/>
            <person name="Henrissat B."/>
            <person name="Grigoriev I.V."/>
            <person name="Hibbett D.S."/>
            <person name="Martin F."/>
        </authorList>
    </citation>
    <scope>NUCLEOTIDE SEQUENCE [LARGE SCALE GENOMIC DNA]</scope>
    <source>
        <strain evidence="1 2">MD-312</strain>
    </source>
</reference>
<evidence type="ECO:0000313" key="2">
    <source>
        <dbReference type="Proteomes" id="UP000053820"/>
    </source>
</evidence>
<dbReference type="HOGENOM" id="CLU_2688134_0_0_1"/>
<gene>
    <name evidence="1" type="ORF">HYDPIDRAFT_116092</name>
</gene>